<name>A0A2P8GAQ7_9BACL</name>
<feature type="transmembrane region" description="Helical" evidence="1">
    <location>
        <begin position="6"/>
        <end position="27"/>
    </location>
</feature>
<keyword evidence="1" id="KW-0812">Transmembrane</keyword>
<organism evidence="2 3">
    <name type="scientific">Planomicrobium soli</name>
    <dbReference type="NCBI Taxonomy" id="1176648"/>
    <lineage>
        <taxon>Bacteria</taxon>
        <taxon>Bacillati</taxon>
        <taxon>Bacillota</taxon>
        <taxon>Bacilli</taxon>
        <taxon>Bacillales</taxon>
        <taxon>Caryophanaceae</taxon>
        <taxon>Planomicrobium</taxon>
    </lineage>
</organism>
<feature type="transmembrane region" description="Helical" evidence="1">
    <location>
        <begin position="39"/>
        <end position="61"/>
    </location>
</feature>
<reference evidence="2 3" key="1">
    <citation type="submission" date="2018-03" db="EMBL/GenBank/DDBJ databases">
        <title>Genomic Encyclopedia of Type Strains, Phase III (KMG-III): the genomes of soil and plant-associated and newly described type strains.</title>
        <authorList>
            <person name="Whitman W."/>
        </authorList>
    </citation>
    <scope>NUCLEOTIDE SEQUENCE [LARGE SCALE GENOMIC DNA]</scope>
    <source>
        <strain evidence="2 3">CGMCC 1.12259</strain>
    </source>
</reference>
<evidence type="ECO:0000256" key="1">
    <source>
        <dbReference type="SAM" id="Phobius"/>
    </source>
</evidence>
<keyword evidence="1" id="KW-1133">Transmembrane helix</keyword>
<evidence type="ECO:0000313" key="2">
    <source>
        <dbReference type="EMBL" id="PSL31056.1"/>
    </source>
</evidence>
<gene>
    <name evidence="2" type="ORF">B0H99_1122</name>
</gene>
<proteinExistence type="predicted"/>
<dbReference type="Proteomes" id="UP000242682">
    <property type="component" value="Unassembled WGS sequence"/>
</dbReference>
<accession>A0A2P8GAQ7</accession>
<dbReference type="AlphaFoldDB" id="A0A2P8GAQ7"/>
<dbReference type="EMBL" id="PYAT01000012">
    <property type="protein sequence ID" value="PSL31056.1"/>
    <property type="molecule type" value="Genomic_DNA"/>
</dbReference>
<protein>
    <submittedName>
        <fullName evidence="2">Uncharacterized protein</fullName>
    </submittedName>
</protein>
<comment type="caution">
    <text evidence="2">The sequence shown here is derived from an EMBL/GenBank/DDBJ whole genome shotgun (WGS) entry which is preliminary data.</text>
</comment>
<keyword evidence="1" id="KW-0472">Membrane</keyword>
<keyword evidence="3" id="KW-1185">Reference proteome</keyword>
<evidence type="ECO:0000313" key="3">
    <source>
        <dbReference type="Proteomes" id="UP000242682"/>
    </source>
</evidence>
<dbReference type="RefSeq" id="WP_106534294.1">
    <property type="nucleotide sequence ID" value="NZ_PYAT01000012.1"/>
</dbReference>
<sequence>MEALIASAFSTLIIFITVFSIIKILIIGLQRKEILRRQFFVFSGAVVFTGAMAAFLLPAGFAKLAGILLAN</sequence>